<keyword evidence="5" id="KW-0482">Metalloprotease</keyword>
<evidence type="ECO:0000259" key="8">
    <source>
        <dbReference type="Pfam" id="PF14464"/>
    </source>
</evidence>
<accession>A0A072TE47</accession>
<evidence type="ECO:0000256" key="3">
    <source>
        <dbReference type="ARBA" id="ARBA00022801"/>
    </source>
</evidence>
<feature type="non-terminal residue" evidence="9">
    <location>
        <position position="491"/>
    </location>
</feature>
<dbReference type="InterPro" id="IPR018490">
    <property type="entry name" value="cNMP-bd_dom_sf"/>
</dbReference>
<dbReference type="SUPFAM" id="SSF102712">
    <property type="entry name" value="JAB1/MPN domain"/>
    <property type="match status" value="1"/>
</dbReference>
<dbReference type="EnsemblPlants" id="KEH15667">
    <property type="protein sequence ID" value="KEH15667"/>
    <property type="gene ID" value="MTR_0677s0030"/>
</dbReference>
<keyword evidence="3" id="KW-0378">Hydrolase</keyword>
<dbReference type="GO" id="GO:0008237">
    <property type="term" value="F:metallopeptidase activity"/>
    <property type="evidence" value="ECO:0007669"/>
    <property type="project" value="UniProtKB-KW"/>
</dbReference>
<dbReference type="EMBL" id="KL403401">
    <property type="protein sequence ID" value="KEH15667.1"/>
    <property type="molecule type" value="Genomic_DNA"/>
</dbReference>
<dbReference type="CDD" id="cd00038">
    <property type="entry name" value="CAP_ED"/>
    <property type="match status" value="1"/>
</dbReference>
<keyword evidence="1" id="KW-0645">Protease</keyword>
<gene>
    <name evidence="9" type="ORF">MTR_0677s0030</name>
</gene>
<evidence type="ECO:0000259" key="7">
    <source>
        <dbReference type="Pfam" id="PF10137"/>
    </source>
</evidence>
<dbReference type="InterPro" id="IPR000595">
    <property type="entry name" value="cNMP-bd_dom"/>
</dbReference>
<dbReference type="Gene3D" id="3.40.140.10">
    <property type="entry name" value="Cytidine Deaminase, domain 2"/>
    <property type="match status" value="1"/>
</dbReference>
<dbReference type="GO" id="GO:0050135">
    <property type="term" value="F:NADP+ nucleosidase activity"/>
    <property type="evidence" value="ECO:0007669"/>
    <property type="project" value="InterPro"/>
</dbReference>
<organism evidence="9 11">
    <name type="scientific">Medicago truncatula</name>
    <name type="common">Barrel medic</name>
    <name type="synonym">Medicago tribuloides</name>
    <dbReference type="NCBI Taxonomy" id="3880"/>
    <lineage>
        <taxon>Eukaryota</taxon>
        <taxon>Viridiplantae</taxon>
        <taxon>Streptophyta</taxon>
        <taxon>Embryophyta</taxon>
        <taxon>Tracheophyta</taxon>
        <taxon>Spermatophyta</taxon>
        <taxon>Magnoliopsida</taxon>
        <taxon>eudicotyledons</taxon>
        <taxon>Gunneridae</taxon>
        <taxon>Pentapetalae</taxon>
        <taxon>rosids</taxon>
        <taxon>fabids</taxon>
        <taxon>Fabales</taxon>
        <taxon>Fabaceae</taxon>
        <taxon>Papilionoideae</taxon>
        <taxon>50 kb inversion clade</taxon>
        <taxon>NPAAA clade</taxon>
        <taxon>Hologalegina</taxon>
        <taxon>IRL clade</taxon>
        <taxon>Trifolieae</taxon>
        <taxon>Medicago</taxon>
    </lineage>
</organism>
<dbReference type="Gene3D" id="2.60.120.10">
    <property type="entry name" value="Jelly Rolls"/>
    <property type="match status" value="1"/>
</dbReference>
<proteinExistence type="predicted"/>
<reference evidence="9 11" key="2">
    <citation type="journal article" date="2014" name="BMC Genomics">
        <title>An improved genome release (version Mt4.0) for the model legume Medicago truncatula.</title>
        <authorList>
            <person name="Tang H."/>
            <person name="Krishnakumar V."/>
            <person name="Bidwell S."/>
            <person name="Rosen B."/>
            <person name="Chan A."/>
            <person name="Zhou S."/>
            <person name="Gentzbittel L."/>
            <person name="Childs K.L."/>
            <person name="Yandell M."/>
            <person name="Gundlach H."/>
            <person name="Mayer K.F."/>
            <person name="Schwartz D.C."/>
            <person name="Town C.D."/>
        </authorList>
    </citation>
    <scope>GENOME REANNOTATION</scope>
    <source>
        <strain evidence="9">A17</strain>
        <strain evidence="10 11">cv. Jemalong A17</strain>
    </source>
</reference>
<reference evidence="10" key="3">
    <citation type="submission" date="2015-06" db="UniProtKB">
        <authorList>
            <consortium name="EnsemblPlants"/>
        </authorList>
    </citation>
    <scope>IDENTIFICATION</scope>
    <source>
        <strain evidence="10">cv. Jemalong A17</strain>
    </source>
</reference>
<evidence type="ECO:0000313" key="9">
    <source>
        <dbReference type="EMBL" id="KEH15667.1"/>
    </source>
</evidence>
<keyword evidence="11" id="KW-1185">Reference proteome</keyword>
<reference evidence="9 11" key="1">
    <citation type="journal article" date="2011" name="Nature">
        <title>The Medicago genome provides insight into the evolution of rhizobial symbioses.</title>
        <authorList>
            <person name="Young N.D."/>
            <person name="Debelle F."/>
            <person name="Oldroyd G.E."/>
            <person name="Geurts R."/>
            <person name="Cannon S.B."/>
            <person name="Udvardi M.K."/>
            <person name="Benedito V.A."/>
            <person name="Mayer K.F."/>
            <person name="Gouzy J."/>
            <person name="Schoof H."/>
            <person name="Van de Peer Y."/>
            <person name="Proost S."/>
            <person name="Cook D.R."/>
            <person name="Meyers B.C."/>
            <person name="Spannagl M."/>
            <person name="Cheung F."/>
            <person name="De Mita S."/>
            <person name="Krishnakumar V."/>
            <person name="Gundlach H."/>
            <person name="Zhou S."/>
            <person name="Mudge J."/>
            <person name="Bharti A.K."/>
            <person name="Murray J.D."/>
            <person name="Naoumkina M.A."/>
            <person name="Rosen B."/>
            <person name="Silverstein K.A."/>
            <person name="Tang H."/>
            <person name="Rombauts S."/>
            <person name="Zhao P.X."/>
            <person name="Zhou P."/>
            <person name="Barbe V."/>
            <person name="Bardou P."/>
            <person name="Bechner M."/>
            <person name="Bellec A."/>
            <person name="Berger A."/>
            <person name="Berges H."/>
            <person name="Bidwell S."/>
            <person name="Bisseling T."/>
            <person name="Choisne N."/>
            <person name="Couloux A."/>
            <person name="Denny R."/>
            <person name="Deshpande S."/>
            <person name="Dai X."/>
            <person name="Doyle J.J."/>
            <person name="Dudez A.M."/>
            <person name="Farmer A.D."/>
            <person name="Fouteau S."/>
            <person name="Franken C."/>
            <person name="Gibelin C."/>
            <person name="Gish J."/>
            <person name="Goldstein S."/>
            <person name="Gonzalez A.J."/>
            <person name="Green P.J."/>
            <person name="Hallab A."/>
            <person name="Hartog M."/>
            <person name="Hua A."/>
            <person name="Humphray S.J."/>
            <person name="Jeong D.H."/>
            <person name="Jing Y."/>
            <person name="Jocker A."/>
            <person name="Kenton S.M."/>
            <person name="Kim D.J."/>
            <person name="Klee K."/>
            <person name="Lai H."/>
            <person name="Lang C."/>
            <person name="Lin S."/>
            <person name="Macmil S.L."/>
            <person name="Magdelenat G."/>
            <person name="Matthews L."/>
            <person name="McCorrison J."/>
            <person name="Monaghan E.L."/>
            <person name="Mun J.H."/>
            <person name="Najar F.Z."/>
            <person name="Nicholson C."/>
            <person name="Noirot C."/>
            <person name="O'Bleness M."/>
            <person name="Paule C.R."/>
            <person name="Poulain J."/>
            <person name="Prion F."/>
            <person name="Qin B."/>
            <person name="Qu C."/>
            <person name="Retzel E.F."/>
            <person name="Riddle C."/>
            <person name="Sallet E."/>
            <person name="Samain S."/>
            <person name="Samson N."/>
            <person name="Sanders I."/>
            <person name="Saurat O."/>
            <person name="Scarpelli C."/>
            <person name="Schiex T."/>
            <person name="Segurens B."/>
            <person name="Severin A.J."/>
            <person name="Sherrier D.J."/>
            <person name="Shi R."/>
            <person name="Sims S."/>
            <person name="Singer S.R."/>
            <person name="Sinharoy S."/>
            <person name="Sterck L."/>
            <person name="Viollet A."/>
            <person name="Wang B.B."/>
            <person name="Wang K."/>
            <person name="Wang M."/>
            <person name="Wang X."/>
            <person name="Warfsmann J."/>
            <person name="Weissenbach J."/>
            <person name="White D.D."/>
            <person name="White J.D."/>
            <person name="Wiley G.B."/>
            <person name="Wincker P."/>
            <person name="Xing Y."/>
            <person name="Yang L."/>
            <person name="Yao Z."/>
            <person name="Ying F."/>
            <person name="Zhai J."/>
            <person name="Zhou L."/>
            <person name="Zuber A."/>
            <person name="Denarie J."/>
            <person name="Dixon R.A."/>
            <person name="May G.D."/>
            <person name="Schwartz D.C."/>
            <person name="Rogers J."/>
            <person name="Quetier F."/>
            <person name="Town C.D."/>
            <person name="Roe B.A."/>
        </authorList>
    </citation>
    <scope>NUCLEOTIDE SEQUENCE [LARGE SCALE GENOMIC DNA]</scope>
    <source>
        <strain evidence="9">A17</strain>
        <strain evidence="10 11">cv. Jemalong A17</strain>
    </source>
</reference>
<feature type="domain" description="JAB" evidence="8">
    <location>
        <begin position="2"/>
        <end position="109"/>
    </location>
</feature>
<dbReference type="Proteomes" id="UP000002051">
    <property type="component" value="Unassembled WGS sequence"/>
</dbReference>
<dbReference type="HOGENOM" id="CLU_556227_0_0_1"/>
<dbReference type="GO" id="GO:0006508">
    <property type="term" value="P:proteolysis"/>
    <property type="evidence" value="ECO:0007669"/>
    <property type="project" value="UniProtKB-KW"/>
</dbReference>
<keyword evidence="2" id="KW-0479">Metal-binding</keyword>
<dbReference type="InterPro" id="IPR019302">
    <property type="entry name" value="CAP12/PCTIR_TIR_dom"/>
</dbReference>
<protein>
    <submittedName>
        <fullName evidence="9">Cyclic nucleotide-binding domain protein</fullName>
    </submittedName>
</protein>
<dbReference type="InterPro" id="IPR028090">
    <property type="entry name" value="JAB_dom_prok"/>
</dbReference>
<feature type="domain" description="Cyclic nucleotide-binding" evidence="6">
    <location>
        <begin position="227"/>
        <end position="303"/>
    </location>
</feature>
<dbReference type="SUPFAM" id="SSF51206">
    <property type="entry name" value="cAMP-binding domain-like"/>
    <property type="match status" value="1"/>
</dbReference>
<dbReference type="GO" id="GO:0046872">
    <property type="term" value="F:metal ion binding"/>
    <property type="evidence" value="ECO:0007669"/>
    <property type="project" value="UniProtKB-KW"/>
</dbReference>
<dbReference type="AlphaFoldDB" id="A0A072TE47"/>
<evidence type="ECO:0000313" key="11">
    <source>
        <dbReference type="Proteomes" id="UP000002051"/>
    </source>
</evidence>
<dbReference type="Pfam" id="PF00027">
    <property type="entry name" value="cNMP_binding"/>
    <property type="match status" value="1"/>
</dbReference>
<sequence length="491" mass="55039">LLRELRRAGADEIGGVLATERVADRVFRIVDLSVQRKGGSFAAFLRDASLHKRFMRRFHDLTGHQYERFNYLGEWHSHPSFPALPSPKDLLTMHSLLEAPDQVANFLVLLIVKRSSAGKLEASAHAFAHGLEPMRVPLTMPQQNDAITEVTASPRLSLRKRLAMRAERRADRFSSTALSERDKMTLIDRFKDRTTLVETMLKQTIIQGDRDVAVALAEAGQLTEHVAGEVLIKEGESDREMYFLLMGAVGISVKGKYLYPRERNLTVGEMSAVNSSIVRSATVTALEPTVTLKVSPDTLDKIANVHPNVYKLIAAELANRILQRNTLIRPPNDRPRVFFISSKESLEVAKALRHGLRYTDADSVLWSDDEIFPAGAYPLEALEVEVNRADFGVAIAHPDDIVRSRKHQTAAPRDNVIFELGFFMSRLGRKRTFLLVPTMSEELKMPSDFKGITPIMYQPLSGKADEVATQVLSSPIYELETKIRKGGCREL</sequence>
<keyword evidence="4" id="KW-0862">Zinc</keyword>
<dbReference type="Pfam" id="PF10137">
    <property type="entry name" value="CAP12-PCTIR_TIR"/>
    <property type="match status" value="1"/>
</dbReference>
<evidence type="ECO:0000256" key="1">
    <source>
        <dbReference type="ARBA" id="ARBA00022670"/>
    </source>
</evidence>
<name>A0A072TE47_MEDTR</name>
<feature type="domain" description="CD-NTase-associated protein 12/Pycsar effector protein TIR" evidence="7">
    <location>
        <begin position="336"/>
        <end position="457"/>
    </location>
</feature>
<dbReference type="Pfam" id="PF14464">
    <property type="entry name" value="Prok-JAB"/>
    <property type="match status" value="1"/>
</dbReference>
<evidence type="ECO:0000256" key="4">
    <source>
        <dbReference type="ARBA" id="ARBA00022833"/>
    </source>
</evidence>
<evidence type="ECO:0000259" key="6">
    <source>
        <dbReference type="Pfam" id="PF00027"/>
    </source>
</evidence>
<evidence type="ECO:0000256" key="5">
    <source>
        <dbReference type="ARBA" id="ARBA00023049"/>
    </source>
</evidence>
<evidence type="ECO:0000256" key="2">
    <source>
        <dbReference type="ARBA" id="ARBA00022723"/>
    </source>
</evidence>
<dbReference type="InterPro" id="IPR014710">
    <property type="entry name" value="RmlC-like_jellyroll"/>
</dbReference>
<evidence type="ECO:0000313" key="10">
    <source>
        <dbReference type="EnsemblPlants" id="KEH15667"/>
    </source>
</evidence>